<dbReference type="SUPFAM" id="SSF110111">
    <property type="entry name" value="Ctag/Cox11"/>
    <property type="match status" value="1"/>
</dbReference>
<evidence type="ECO:0000313" key="12">
    <source>
        <dbReference type="Proteomes" id="UP000257039"/>
    </source>
</evidence>
<comment type="function">
    <text evidence="1">Exerts its effect at some terminal stage of cytochrome c oxidase synthesis, probably by being involved in the insertion of the copper B into subunit I.</text>
</comment>
<evidence type="ECO:0000256" key="8">
    <source>
        <dbReference type="ARBA" id="ARBA00023008"/>
    </source>
</evidence>
<evidence type="ECO:0000256" key="5">
    <source>
        <dbReference type="ARBA" id="ARBA00022692"/>
    </source>
</evidence>
<comment type="similarity">
    <text evidence="3">Belongs to the COX11/CtaG family.</text>
</comment>
<keyword evidence="8" id="KW-0186">Copper</keyword>
<dbReference type="EMBL" id="NDXW01000001">
    <property type="protein sequence ID" value="RDH42071.1"/>
    <property type="molecule type" value="Genomic_DNA"/>
</dbReference>
<sequence>MAMDSSVKKTTLKLVLLTLTMFGFGFAMVPLYDVFCEVTGINGKTSNTPYQYQTEKVSIDESRIVTIQFVTNNNDKMGWDFYPKTTELKVHPGQLESVVFFAHNPSEQAMVAQAIPSIAPFDAADYLHKTECFCFNQQRLTSGEKVDMPMRFVIDQALPKHIKKLTLSYTLFDVTPSHSN</sequence>
<dbReference type="Gene3D" id="2.60.370.10">
    <property type="entry name" value="Ctag/Cox11"/>
    <property type="match status" value="1"/>
</dbReference>
<dbReference type="PANTHER" id="PTHR21320">
    <property type="entry name" value="CYTOCHROME C OXIDASE ASSEMBLY PROTEIN COX11-RELATED"/>
    <property type="match status" value="1"/>
</dbReference>
<protein>
    <recommendedName>
        <fullName evidence="4">Cytochrome c oxidase assembly protein CtaG</fullName>
    </recommendedName>
</protein>
<dbReference type="AlphaFoldDB" id="A0A4V1IN07"/>
<keyword evidence="9 10" id="KW-0472">Membrane</keyword>
<dbReference type="GO" id="GO:0005507">
    <property type="term" value="F:copper ion binding"/>
    <property type="evidence" value="ECO:0007669"/>
    <property type="project" value="InterPro"/>
</dbReference>
<comment type="subcellular location">
    <subcellularLocation>
        <location evidence="2">Cell inner membrane</location>
        <topology evidence="2">Single-pass type II membrane protein</topology>
        <orientation evidence="2">Periplasmic side</orientation>
    </subcellularLocation>
</comment>
<evidence type="ECO:0000256" key="6">
    <source>
        <dbReference type="ARBA" id="ARBA00022968"/>
    </source>
</evidence>
<accession>A0A4V1IN07</accession>
<keyword evidence="5 10" id="KW-0812">Transmembrane</keyword>
<evidence type="ECO:0000256" key="1">
    <source>
        <dbReference type="ARBA" id="ARBA00004007"/>
    </source>
</evidence>
<evidence type="ECO:0000256" key="9">
    <source>
        <dbReference type="ARBA" id="ARBA00023136"/>
    </source>
</evidence>
<keyword evidence="6" id="KW-0735">Signal-anchor</keyword>
<gene>
    <name evidence="11" type="ORF">B9G39_00675</name>
</gene>
<proteinExistence type="inferred from homology"/>
<feature type="transmembrane region" description="Helical" evidence="10">
    <location>
        <begin position="12"/>
        <end position="32"/>
    </location>
</feature>
<dbReference type="PIRSF" id="PIRSF005413">
    <property type="entry name" value="COX11"/>
    <property type="match status" value="1"/>
</dbReference>
<evidence type="ECO:0000256" key="7">
    <source>
        <dbReference type="ARBA" id="ARBA00022989"/>
    </source>
</evidence>
<dbReference type="Pfam" id="PF04442">
    <property type="entry name" value="CtaG_Cox11"/>
    <property type="match status" value="1"/>
</dbReference>
<organism evidence="11 12">
    <name type="scientific">Zooshikella ganghwensis</name>
    <dbReference type="NCBI Taxonomy" id="202772"/>
    <lineage>
        <taxon>Bacteria</taxon>
        <taxon>Pseudomonadati</taxon>
        <taxon>Pseudomonadota</taxon>
        <taxon>Gammaproteobacteria</taxon>
        <taxon>Oceanospirillales</taxon>
        <taxon>Zooshikellaceae</taxon>
        <taxon>Zooshikella</taxon>
    </lineage>
</organism>
<keyword evidence="7 10" id="KW-1133">Transmembrane helix</keyword>
<dbReference type="PANTHER" id="PTHR21320:SF3">
    <property type="entry name" value="CYTOCHROME C OXIDASE ASSEMBLY PROTEIN COX11, MITOCHONDRIAL-RELATED"/>
    <property type="match status" value="1"/>
</dbReference>
<keyword evidence="12" id="KW-1185">Reference proteome</keyword>
<dbReference type="InterPro" id="IPR007533">
    <property type="entry name" value="Cyt_c_oxidase_assmbl_CtaG"/>
</dbReference>
<evidence type="ECO:0000313" key="11">
    <source>
        <dbReference type="EMBL" id="RDH42071.1"/>
    </source>
</evidence>
<evidence type="ECO:0000256" key="3">
    <source>
        <dbReference type="ARBA" id="ARBA00009620"/>
    </source>
</evidence>
<evidence type="ECO:0000256" key="10">
    <source>
        <dbReference type="SAM" id="Phobius"/>
    </source>
</evidence>
<dbReference type="InterPro" id="IPR023471">
    <property type="entry name" value="CtaG/Cox11_dom_sf"/>
</dbReference>
<reference evidence="11 12" key="1">
    <citation type="submission" date="2017-04" db="EMBL/GenBank/DDBJ databases">
        <title>Draft genome sequence of Zooshikella ganghwensis VG4 isolated from Red Sea sediments.</title>
        <authorList>
            <person name="Rehman Z."/>
            <person name="Alam I."/>
            <person name="Kamau A."/>
            <person name="Bajic V."/>
            <person name="Leiknes T."/>
        </authorList>
    </citation>
    <scope>NUCLEOTIDE SEQUENCE [LARGE SCALE GENOMIC DNA]</scope>
    <source>
        <strain evidence="11 12">VG4</strain>
    </source>
</reference>
<name>A0A4V1IN07_9GAMM</name>
<comment type="caution">
    <text evidence="11">The sequence shown here is derived from an EMBL/GenBank/DDBJ whole genome shotgun (WGS) entry which is preliminary data.</text>
</comment>
<evidence type="ECO:0000256" key="4">
    <source>
        <dbReference type="ARBA" id="ARBA00015384"/>
    </source>
</evidence>
<dbReference type="Proteomes" id="UP000257039">
    <property type="component" value="Unassembled WGS sequence"/>
</dbReference>
<dbReference type="GO" id="GO:0005886">
    <property type="term" value="C:plasma membrane"/>
    <property type="evidence" value="ECO:0007669"/>
    <property type="project" value="UniProtKB-SubCell"/>
</dbReference>
<dbReference type="NCBIfam" id="NF003465">
    <property type="entry name" value="PRK05089.1"/>
    <property type="match status" value="1"/>
</dbReference>
<evidence type="ECO:0000256" key="2">
    <source>
        <dbReference type="ARBA" id="ARBA00004382"/>
    </source>
</evidence>